<keyword evidence="7 17" id="KW-0067">ATP-binding</keyword>
<feature type="binding site" evidence="18">
    <location>
        <begin position="135"/>
        <end position="141"/>
    </location>
    <ligand>
        <name>(6S)-NADPHX</name>
        <dbReference type="ChEBI" id="CHEBI:64076"/>
    </ligand>
</feature>
<evidence type="ECO:0000256" key="16">
    <source>
        <dbReference type="ARBA" id="ARBA00049209"/>
    </source>
</evidence>
<evidence type="ECO:0000259" key="21">
    <source>
        <dbReference type="PROSITE" id="PS51385"/>
    </source>
</evidence>
<proteinExistence type="inferred from homology"/>
<keyword evidence="10 17" id="KW-0520">NAD</keyword>
<feature type="binding site" evidence="18">
    <location>
        <begin position="59"/>
        <end position="63"/>
    </location>
    <ligand>
        <name>(6S)-NADPHX</name>
        <dbReference type="ChEBI" id="CHEBI:64076"/>
    </ligand>
</feature>
<dbReference type="NCBIfam" id="TIGR00197">
    <property type="entry name" value="yjeF_nterm"/>
    <property type="match status" value="1"/>
</dbReference>
<feature type="binding site" evidence="17">
    <location>
        <begin position="424"/>
        <end position="428"/>
    </location>
    <ligand>
        <name>AMP</name>
        <dbReference type="ChEBI" id="CHEBI:456215"/>
    </ligand>
</feature>
<feature type="binding site" evidence="18">
    <location>
        <position position="164"/>
    </location>
    <ligand>
        <name>(6S)-NADPHX</name>
        <dbReference type="ChEBI" id="CHEBI:64076"/>
    </ligand>
</feature>
<dbReference type="InterPro" id="IPR004443">
    <property type="entry name" value="YjeF_N_dom"/>
</dbReference>
<dbReference type="InterPro" id="IPR017953">
    <property type="entry name" value="Carbohydrate_kinase_pred_CS"/>
</dbReference>
<dbReference type="SUPFAM" id="SSF53613">
    <property type="entry name" value="Ribokinase-like"/>
    <property type="match status" value="1"/>
</dbReference>
<dbReference type="InterPro" id="IPR030677">
    <property type="entry name" value="Nnr"/>
</dbReference>
<comment type="function">
    <text evidence="18">Catalyzes the epimerization of the S- and R-forms of NAD(P)HX, a damaged form of NAD(P)H that is a result of enzymatic or heat-dependent hydration. This is a prerequisite for the S-specific NAD(P)H-hydrate dehydratase to allow the repair of both epimers of NAD(P)HX.</text>
</comment>
<comment type="catalytic activity">
    <reaction evidence="16 17 19">
        <text>(6S)-NADPHX + ADP = AMP + phosphate + NADPH + H(+)</text>
        <dbReference type="Rhea" id="RHEA:32235"/>
        <dbReference type="ChEBI" id="CHEBI:15378"/>
        <dbReference type="ChEBI" id="CHEBI:43474"/>
        <dbReference type="ChEBI" id="CHEBI:57783"/>
        <dbReference type="ChEBI" id="CHEBI:64076"/>
        <dbReference type="ChEBI" id="CHEBI:456215"/>
        <dbReference type="ChEBI" id="CHEBI:456216"/>
        <dbReference type="EC" id="4.2.1.136"/>
    </reaction>
</comment>
<evidence type="ECO:0000256" key="9">
    <source>
        <dbReference type="ARBA" id="ARBA00022958"/>
    </source>
</evidence>
<dbReference type="PROSITE" id="PS51385">
    <property type="entry name" value="YJEF_N"/>
    <property type="match status" value="1"/>
</dbReference>
<dbReference type="GO" id="GO:0046872">
    <property type="term" value="F:metal ion binding"/>
    <property type="evidence" value="ECO:0007669"/>
    <property type="project" value="UniProtKB-UniRule"/>
</dbReference>
<evidence type="ECO:0000256" key="19">
    <source>
        <dbReference type="PIRNR" id="PIRNR017184"/>
    </source>
</evidence>
<comment type="caution">
    <text evidence="18">Lacks conserved residue(s) required for the propagation of feature annotation.</text>
</comment>
<dbReference type="InterPro" id="IPR029056">
    <property type="entry name" value="Ribokinase-like"/>
</dbReference>
<feature type="domain" description="YjeF N-terminal" evidence="21">
    <location>
        <begin position="9"/>
        <end position="221"/>
    </location>
</feature>
<dbReference type="GO" id="GO:0052856">
    <property type="term" value="F:NAD(P)HX epimerase activity"/>
    <property type="evidence" value="ECO:0007669"/>
    <property type="project" value="UniProtKB-UniRule"/>
</dbReference>
<evidence type="ECO:0000256" key="14">
    <source>
        <dbReference type="ARBA" id="ARBA00025153"/>
    </source>
</evidence>
<comment type="catalytic activity">
    <reaction evidence="2 18 19">
        <text>(6R)-NADPHX = (6S)-NADPHX</text>
        <dbReference type="Rhea" id="RHEA:32227"/>
        <dbReference type="ChEBI" id="CHEBI:64076"/>
        <dbReference type="ChEBI" id="CHEBI:64077"/>
        <dbReference type="EC" id="5.1.99.6"/>
    </reaction>
</comment>
<name>A0A7C2XAP1_9BACT</name>
<feature type="binding site" evidence="18">
    <location>
        <position position="167"/>
    </location>
    <ligand>
        <name>K(+)</name>
        <dbReference type="ChEBI" id="CHEBI:29103"/>
    </ligand>
</feature>
<dbReference type="PROSITE" id="PS01050">
    <property type="entry name" value="YJEF_C_2"/>
    <property type="match status" value="1"/>
</dbReference>
<dbReference type="PIRSF" id="PIRSF017184">
    <property type="entry name" value="Nnr"/>
    <property type="match status" value="1"/>
</dbReference>
<dbReference type="CDD" id="cd01171">
    <property type="entry name" value="YXKO-related"/>
    <property type="match status" value="1"/>
</dbReference>
<comment type="subunit">
    <text evidence="17">Homotetramer.</text>
</comment>
<evidence type="ECO:0000256" key="10">
    <source>
        <dbReference type="ARBA" id="ARBA00023027"/>
    </source>
</evidence>
<dbReference type="PROSITE" id="PS51383">
    <property type="entry name" value="YJEF_C_3"/>
    <property type="match status" value="1"/>
</dbReference>
<comment type="similarity">
    <text evidence="4 19">In the C-terminal section; belongs to the NnrD/CARKD family.</text>
</comment>
<comment type="function">
    <text evidence="17">Catalyzes the dehydration of the S-form of NAD(P)HX at the expense of ADP, which is converted to AMP. Together with NAD(P)HX epimerase, which catalyzes the epimerization of the S- and R-forms, the enzyme allows the repair of both epimers of NAD(P)HX, a damaged form of NAD(P)H that is a result of enzymatic or heat-dependent hydration.</text>
</comment>
<feature type="binding site" evidence="17">
    <location>
        <position position="266"/>
    </location>
    <ligand>
        <name>(6S)-NADPHX</name>
        <dbReference type="ChEBI" id="CHEBI:64076"/>
    </ligand>
</feature>
<evidence type="ECO:0000256" key="11">
    <source>
        <dbReference type="ARBA" id="ARBA00023235"/>
    </source>
</evidence>
<dbReference type="Pfam" id="PF01256">
    <property type="entry name" value="Carb_kinase"/>
    <property type="match status" value="1"/>
</dbReference>
<dbReference type="GO" id="GO:0046496">
    <property type="term" value="P:nicotinamide nucleotide metabolic process"/>
    <property type="evidence" value="ECO:0007669"/>
    <property type="project" value="UniProtKB-UniRule"/>
</dbReference>
<keyword evidence="11 18" id="KW-0413">Isomerase</keyword>
<evidence type="ECO:0000256" key="8">
    <source>
        <dbReference type="ARBA" id="ARBA00022857"/>
    </source>
</evidence>
<evidence type="ECO:0000256" key="4">
    <source>
        <dbReference type="ARBA" id="ARBA00009524"/>
    </source>
</evidence>
<dbReference type="PANTHER" id="PTHR12592:SF0">
    <property type="entry name" value="ATP-DEPENDENT (S)-NAD(P)H-HYDRATE DEHYDRATASE"/>
    <property type="match status" value="1"/>
</dbReference>
<dbReference type="GO" id="GO:0005524">
    <property type="term" value="F:ATP binding"/>
    <property type="evidence" value="ECO:0007669"/>
    <property type="project" value="UniProtKB-UniRule"/>
</dbReference>
<comment type="function">
    <text evidence="14 19">Bifunctional enzyme that catalyzes the epimerization of the S- and R-forms of NAD(P)HX and the dehydration of the S-form of NAD(P)HX at the expense of ADP, which is converted to AMP. This allows the repair of both epimers of NAD(P)HX, a damaged form of NAD(P)H that is a result of enzymatic or heat-dependent hydration.</text>
</comment>
<dbReference type="GO" id="GO:0052855">
    <property type="term" value="F:ADP-dependent NAD(P)H-hydrate dehydratase activity"/>
    <property type="evidence" value="ECO:0007669"/>
    <property type="project" value="UniProtKB-UniRule"/>
</dbReference>
<dbReference type="InterPro" id="IPR000631">
    <property type="entry name" value="CARKD"/>
</dbReference>
<comment type="similarity">
    <text evidence="3 19">In the N-terminal section; belongs to the NnrE/AIBP family.</text>
</comment>
<dbReference type="GO" id="GO:0110051">
    <property type="term" value="P:metabolite repair"/>
    <property type="evidence" value="ECO:0007669"/>
    <property type="project" value="TreeGrafter"/>
</dbReference>
<comment type="caution">
    <text evidence="22">The sequence shown here is derived from an EMBL/GenBank/DDBJ whole genome shotgun (WGS) entry which is preliminary data.</text>
</comment>
<evidence type="ECO:0000256" key="1">
    <source>
        <dbReference type="ARBA" id="ARBA00000013"/>
    </source>
</evidence>
<comment type="similarity">
    <text evidence="18">Belongs to the NnrE/AIBP family.</text>
</comment>
<dbReference type="PANTHER" id="PTHR12592">
    <property type="entry name" value="ATP-DEPENDENT (S)-NAD(P)H-HYDRATE DEHYDRATASE FAMILY MEMBER"/>
    <property type="match status" value="1"/>
</dbReference>
<keyword evidence="5 18" id="KW-0479">Metal-binding</keyword>
<evidence type="ECO:0000256" key="15">
    <source>
        <dbReference type="ARBA" id="ARBA00048238"/>
    </source>
</evidence>
<feature type="binding site" evidence="17">
    <location>
        <position position="454"/>
    </location>
    <ligand>
        <name>(6S)-NADPHX</name>
        <dbReference type="ChEBI" id="CHEBI:64076"/>
    </ligand>
</feature>
<comment type="similarity">
    <text evidence="17">Belongs to the NnrD/CARKD family.</text>
</comment>
<evidence type="ECO:0000256" key="6">
    <source>
        <dbReference type="ARBA" id="ARBA00022741"/>
    </source>
</evidence>
<dbReference type="EC" id="5.1.99.6" evidence="19"/>
<evidence type="ECO:0000256" key="3">
    <source>
        <dbReference type="ARBA" id="ARBA00006001"/>
    </source>
</evidence>
<protein>
    <recommendedName>
        <fullName evidence="19">Bifunctional NAD(P)H-hydrate repair enzyme</fullName>
    </recommendedName>
    <alternativeName>
        <fullName evidence="19">Nicotinamide nucleotide repair protein</fullName>
    </alternativeName>
    <domain>
        <recommendedName>
            <fullName evidence="19">ADP-dependent (S)-NAD(P)H-hydrate dehydratase</fullName>
            <ecNumber evidence="19">4.2.1.136</ecNumber>
        </recommendedName>
        <alternativeName>
            <fullName evidence="19">ADP-dependent NAD(P)HX dehydratase</fullName>
        </alternativeName>
    </domain>
    <domain>
        <recommendedName>
            <fullName evidence="19">NAD(P)H-hydrate epimerase</fullName>
            <ecNumber evidence="19">5.1.99.6</ecNumber>
        </recommendedName>
    </domain>
</protein>
<feature type="domain" description="YjeF C-terminal" evidence="20">
    <location>
        <begin position="231"/>
        <end position="514"/>
    </location>
</feature>
<dbReference type="Gene3D" id="3.40.1190.20">
    <property type="match status" value="1"/>
</dbReference>
<accession>A0A7C2XAP1</accession>
<keyword evidence="6 17" id="KW-0547">Nucleotide-binding</keyword>
<dbReference type="Pfam" id="PF03853">
    <property type="entry name" value="YjeF_N"/>
    <property type="match status" value="1"/>
</dbReference>
<reference evidence="22" key="1">
    <citation type="journal article" date="2020" name="mSystems">
        <title>Genome- and Community-Level Interaction Insights into Carbon Utilization and Element Cycling Functions of Hydrothermarchaeota in Hydrothermal Sediment.</title>
        <authorList>
            <person name="Zhou Z."/>
            <person name="Liu Y."/>
            <person name="Xu W."/>
            <person name="Pan J."/>
            <person name="Luo Z.H."/>
            <person name="Li M."/>
        </authorList>
    </citation>
    <scope>NUCLEOTIDE SEQUENCE [LARGE SCALE GENOMIC DNA]</scope>
    <source>
        <strain evidence="22">SpSt-1224</strain>
    </source>
</reference>
<gene>
    <name evidence="18" type="primary">nnrE</name>
    <name evidence="17" type="synonym">nnrD</name>
    <name evidence="22" type="ORF">ENN98_06760</name>
</gene>
<keyword evidence="12 17" id="KW-0456">Lyase</keyword>
<comment type="cofactor">
    <cofactor evidence="17">
        <name>Mg(2+)</name>
        <dbReference type="ChEBI" id="CHEBI:18420"/>
    </cofactor>
</comment>
<dbReference type="InterPro" id="IPR036652">
    <property type="entry name" value="YjeF_N_dom_sf"/>
</dbReference>
<dbReference type="EMBL" id="DSDS01000150">
    <property type="protein sequence ID" value="HET98377.1"/>
    <property type="molecule type" value="Genomic_DNA"/>
</dbReference>
<evidence type="ECO:0000256" key="7">
    <source>
        <dbReference type="ARBA" id="ARBA00022840"/>
    </source>
</evidence>
<sequence length="524" mass="53503">MKLATAEQMRECDRLATTAFGIAGLTLMENAGRGAVEVLVRRFGPVAGLEIVLLAGPGNNGGDALVMARLLHQLGARPWVVLLADPARISPDAAANLLRLREVALPVEVVADEAGLAKVARRVMACGLAVDGIFGTGLSRPLSGLFLAAVRLLNDFPGPVLALDVPSGLDSDSGEVLGEAVKAACTVSFALAKPGLVLPPGNRWAGEVEVVDIGMPPGVYDRVAIDLELLTALKLAPWLPRRAAESHKGSFGHLLLLAGSQGKTGAALLAAQGALRGGVGLLSACVPLPLLPIFATALPELMTIPLPGSDRAPGVADLEAVRSALAGKSALVLGPGLGTAPETVELVRTLYREQALPMVVDADALNILARTPEILGQAAGPRILTPHPGEMARLLGLSGAQVQGQRRRWAEKLAREQGVWVVLKGAGTVIAAPGGAVALNPTGNPGMATGGMGDVLAGLIGGLLAAGVPLRRAACLGVYVHGAAADLLAADFNLDFGFTASEVATKIPAAFNRLLVEGRSGQPG</sequence>
<keyword evidence="13" id="KW-0511">Multifunctional enzyme</keyword>
<dbReference type="SUPFAM" id="SSF64153">
    <property type="entry name" value="YjeF N-terminal domain-like"/>
    <property type="match status" value="1"/>
</dbReference>
<feature type="binding site" evidence="17">
    <location>
        <position position="387"/>
    </location>
    <ligand>
        <name>(6S)-NADPHX</name>
        <dbReference type="ChEBI" id="CHEBI:64076"/>
    </ligand>
</feature>
<evidence type="ECO:0000259" key="20">
    <source>
        <dbReference type="PROSITE" id="PS51383"/>
    </source>
</evidence>
<feature type="binding site" evidence="18">
    <location>
        <position position="131"/>
    </location>
    <ligand>
        <name>K(+)</name>
        <dbReference type="ChEBI" id="CHEBI:29103"/>
    </ligand>
</feature>
<dbReference type="EC" id="4.2.1.136" evidence="19"/>
<keyword evidence="8 17" id="KW-0521">NADP</keyword>
<feature type="binding site" evidence="17">
    <location>
        <position position="453"/>
    </location>
    <ligand>
        <name>AMP</name>
        <dbReference type="ChEBI" id="CHEBI:456215"/>
    </ligand>
</feature>
<evidence type="ECO:0000256" key="12">
    <source>
        <dbReference type="ARBA" id="ARBA00023239"/>
    </source>
</evidence>
<dbReference type="AlphaFoldDB" id="A0A7C2XAP1"/>
<dbReference type="HAMAP" id="MF_01966">
    <property type="entry name" value="NADHX_epimerase"/>
    <property type="match status" value="1"/>
</dbReference>
<evidence type="ECO:0000256" key="2">
    <source>
        <dbReference type="ARBA" id="ARBA00000909"/>
    </source>
</evidence>
<dbReference type="NCBIfam" id="TIGR00196">
    <property type="entry name" value="yjeF_cterm"/>
    <property type="match status" value="1"/>
</dbReference>
<evidence type="ECO:0000256" key="17">
    <source>
        <dbReference type="HAMAP-Rule" id="MF_01965"/>
    </source>
</evidence>
<evidence type="ECO:0000256" key="18">
    <source>
        <dbReference type="HAMAP-Rule" id="MF_01966"/>
    </source>
</evidence>
<dbReference type="HAMAP" id="MF_01965">
    <property type="entry name" value="NADHX_dehydratase"/>
    <property type="match status" value="1"/>
</dbReference>
<feature type="binding site" evidence="18">
    <location>
        <position position="60"/>
    </location>
    <ligand>
        <name>K(+)</name>
        <dbReference type="ChEBI" id="CHEBI:29103"/>
    </ligand>
</feature>
<comment type="cofactor">
    <cofactor evidence="18 19">
        <name>K(+)</name>
        <dbReference type="ChEBI" id="CHEBI:29103"/>
    </cofactor>
    <text evidence="18 19">Binds 1 potassium ion per subunit.</text>
</comment>
<dbReference type="Proteomes" id="UP000885986">
    <property type="component" value="Unassembled WGS sequence"/>
</dbReference>
<evidence type="ECO:0000256" key="13">
    <source>
        <dbReference type="ARBA" id="ARBA00023268"/>
    </source>
</evidence>
<feature type="binding site" evidence="17">
    <location>
        <position position="336"/>
    </location>
    <ligand>
        <name>(6S)-NADPHX</name>
        <dbReference type="ChEBI" id="CHEBI:64076"/>
    </ligand>
</feature>
<comment type="catalytic activity">
    <reaction evidence="1 18 19">
        <text>(6R)-NADHX = (6S)-NADHX</text>
        <dbReference type="Rhea" id="RHEA:32215"/>
        <dbReference type="ChEBI" id="CHEBI:64074"/>
        <dbReference type="ChEBI" id="CHEBI:64075"/>
        <dbReference type="EC" id="5.1.99.6"/>
    </reaction>
</comment>
<dbReference type="Gene3D" id="3.40.50.10260">
    <property type="entry name" value="YjeF N-terminal domain"/>
    <property type="match status" value="1"/>
</dbReference>
<comment type="catalytic activity">
    <reaction evidence="15 17 19">
        <text>(6S)-NADHX + ADP = AMP + phosphate + NADH + H(+)</text>
        <dbReference type="Rhea" id="RHEA:32223"/>
        <dbReference type="ChEBI" id="CHEBI:15378"/>
        <dbReference type="ChEBI" id="CHEBI:43474"/>
        <dbReference type="ChEBI" id="CHEBI:57945"/>
        <dbReference type="ChEBI" id="CHEBI:64074"/>
        <dbReference type="ChEBI" id="CHEBI:456215"/>
        <dbReference type="ChEBI" id="CHEBI:456216"/>
        <dbReference type="EC" id="4.2.1.136"/>
    </reaction>
</comment>
<organism evidence="22">
    <name type="scientific">Desulfurivibrio alkaliphilus</name>
    <dbReference type="NCBI Taxonomy" id="427923"/>
    <lineage>
        <taxon>Bacteria</taxon>
        <taxon>Pseudomonadati</taxon>
        <taxon>Thermodesulfobacteriota</taxon>
        <taxon>Desulfobulbia</taxon>
        <taxon>Desulfobulbales</taxon>
        <taxon>Desulfobulbaceae</taxon>
        <taxon>Desulfurivibrio</taxon>
    </lineage>
</organism>
<keyword evidence="9 18" id="KW-0630">Potassium</keyword>
<evidence type="ECO:0000313" key="22">
    <source>
        <dbReference type="EMBL" id="HET98377.1"/>
    </source>
</evidence>
<evidence type="ECO:0000256" key="5">
    <source>
        <dbReference type="ARBA" id="ARBA00022723"/>
    </source>
</evidence>